<keyword evidence="3" id="KW-0805">Transcription regulation</keyword>
<keyword evidence="4" id="KW-0238">DNA-binding</keyword>
<reference evidence="7 8" key="1">
    <citation type="submission" date="2015-11" db="EMBL/GenBank/DDBJ databases">
        <title>Draft Genome Sequence of the Strain BR 10303 (Bradyrhizobium sp.) isolated from nodules of Centrolobium paraense.</title>
        <authorList>
            <person name="Zelli J.E."/>
            <person name="Simoes-Araujo J.L."/>
            <person name="Barauna A.C."/>
            <person name="Silva K."/>
        </authorList>
    </citation>
    <scope>NUCLEOTIDE SEQUENCE [LARGE SCALE GENOMIC DNA]</scope>
    <source>
        <strain evidence="7 8">BR 10303</strain>
    </source>
</reference>
<dbReference type="PANTHER" id="PTHR30346">
    <property type="entry name" value="TRANSCRIPTIONAL DUAL REGULATOR HCAR-RELATED"/>
    <property type="match status" value="1"/>
</dbReference>
<dbReference type="InterPro" id="IPR036390">
    <property type="entry name" value="WH_DNA-bd_sf"/>
</dbReference>
<dbReference type="InterPro" id="IPR036388">
    <property type="entry name" value="WH-like_DNA-bd_sf"/>
</dbReference>
<dbReference type="Gene3D" id="1.10.10.10">
    <property type="entry name" value="Winged helix-like DNA-binding domain superfamily/Winged helix DNA-binding domain"/>
    <property type="match status" value="1"/>
</dbReference>
<dbReference type="InterPro" id="IPR005119">
    <property type="entry name" value="LysR_subst-bd"/>
</dbReference>
<proteinExistence type="inferred from homology"/>
<dbReference type="Pfam" id="PF03466">
    <property type="entry name" value="LysR_substrate"/>
    <property type="match status" value="1"/>
</dbReference>
<dbReference type="AlphaFoldDB" id="A0A109K3S6"/>
<evidence type="ECO:0000259" key="6">
    <source>
        <dbReference type="PROSITE" id="PS50931"/>
    </source>
</evidence>
<keyword evidence="5" id="KW-0804">Transcription</keyword>
<evidence type="ECO:0000256" key="4">
    <source>
        <dbReference type="ARBA" id="ARBA00023125"/>
    </source>
</evidence>
<dbReference type="GO" id="GO:0032993">
    <property type="term" value="C:protein-DNA complex"/>
    <property type="evidence" value="ECO:0007669"/>
    <property type="project" value="TreeGrafter"/>
</dbReference>
<sequence>MKTSPYQISAFTHAAREGSFTHAAEKLGVTQSSITQHVAKLERTMGTQLFVRRRDGLELTRAGRELFAVSDRLRTLEQLIEEKVENYSEIAAGHLSVIANAPRPAMPVIARYASLHPRVQIDFTLVSWSLAMQQLHDRTVDIAIVTQPEADNLLYSLPVATTRYRAYVCRGHALAGRKRLSLRDLADSTVIVPEDGSLTQRLLHRKCAELGIKLSSILRTTTFPLVKEAVLHGVGVGLLLDDSMFASPGLVAVDVVEMPETYTNCLVTPVDKSELRFVRSFIDVACEVLAIDR</sequence>
<evidence type="ECO:0000256" key="2">
    <source>
        <dbReference type="ARBA" id="ARBA00009437"/>
    </source>
</evidence>
<dbReference type="GO" id="GO:0003677">
    <property type="term" value="F:DNA binding"/>
    <property type="evidence" value="ECO:0007669"/>
    <property type="project" value="UniProtKB-KW"/>
</dbReference>
<comment type="similarity">
    <text evidence="2">Belongs to the LysR transcriptional regulatory family.</text>
</comment>
<evidence type="ECO:0000256" key="3">
    <source>
        <dbReference type="ARBA" id="ARBA00023015"/>
    </source>
</evidence>
<dbReference type="PANTHER" id="PTHR30346:SF0">
    <property type="entry name" value="HCA OPERON TRANSCRIPTIONAL ACTIVATOR HCAR"/>
    <property type="match status" value="1"/>
</dbReference>
<dbReference type="PROSITE" id="PS50931">
    <property type="entry name" value="HTH_LYSR"/>
    <property type="match status" value="1"/>
</dbReference>
<evidence type="ECO:0000256" key="1">
    <source>
        <dbReference type="ARBA" id="ARBA00003502"/>
    </source>
</evidence>
<dbReference type="Proteomes" id="UP000057737">
    <property type="component" value="Unassembled WGS sequence"/>
</dbReference>
<dbReference type="SUPFAM" id="SSF46785">
    <property type="entry name" value="Winged helix' DNA-binding domain"/>
    <property type="match status" value="1"/>
</dbReference>
<dbReference type="CDD" id="cd05466">
    <property type="entry name" value="PBP2_LTTR_substrate"/>
    <property type="match status" value="1"/>
</dbReference>
<feature type="domain" description="HTH lysR-type" evidence="6">
    <location>
        <begin position="1"/>
        <end position="60"/>
    </location>
</feature>
<dbReference type="EMBL" id="LNCU01000022">
    <property type="protein sequence ID" value="KWV60160.1"/>
    <property type="molecule type" value="Genomic_DNA"/>
</dbReference>
<dbReference type="SUPFAM" id="SSF53850">
    <property type="entry name" value="Periplasmic binding protein-like II"/>
    <property type="match status" value="1"/>
</dbReference>
<dbReference type="OrthoDB" id="7840053at2"/>
<dbReference type="PRINTS" id="PR00039">
    <property type="entry name" value="HTHLYSR"/>
</dbReference>
<name>A0A109K3S6_9BRAD</name>
<dbReference type="RefSeq" id="WP_066500874.1">
    <property type="nucleotide sequence ID" value="NZ_LNCU01000022.1"/>
</dbReference>
<protein>
    <recommendedName>
        <fullName evidence="6">HTH lysR-type domain-containing protein</fullName>
    </recommendedName>
</protein>
<accession>A0A109K3S6</accession>
<gene>
    <name evidence="7" type="ORF">AS156_29915</name>
</gene>
<dbReference type="Gene3D" id="3.40.190.290">
    <property type="match status" value="1"/>
</dbReference>
<dbReference type="Pfam" id="PF00126">
    <property type="entry name" value="HTH_1"/>
    <property type="match status" value="1"/>
</dbReference>
<evidence type="ECO:0000256" key="5">
    <source>
        <dbReference type="ARBA" id="ARBA00023163"/>
    </source>
</evidence>
<dbReference type="GO" id="GO:0003700">
    <property type="term" value="F:DNA-binding transcription factor activity"/>
    <property type="evidence" value="ECO:0007669"/>
    <property type="project" value="InterPro"/>
</dbReference>
<dbReference type="InterPro" id="IPR000847">
    <property type="entry name" value="LysR_HTH_N"/>
</dbReference>
<evidence type="ECO:0000313" key="8">
    <source>
        <dbReference type="Proteomes" id="UP000057737"/>
    </source>
</evidence>
<comment type="function">
    <text evidence="1">NodD regulates the expression of the nodABCFE genes which encode other nodulation proteins. NodD is also a negative regulator of its own expression. Binds flavonoids as inducers.</text>
</comment>
<keyword evidence="8" id="KW-1185">Reference proteome</keyword>
<comment type="caution">
    <text evidence="7">The sequence shown here is derived from an EMBL/GenBank/DDBJ whole genome shotgun (WGS) entry which is preliminary data.</text>
</comment>
<evidence type="ECO:0000313" key="7">
    <source>
        <dbReference type="EMBL" id="KWV60160.1"/>
    </source>
</evidence>
<organism evidence="7 8">
    <name type="scientific">Bradyrhizobium macuxiense</name>
    <dbReference type="NCBI Taxonomy" id="1755647"/>
    <lineage>
        <taxon>Bacteria</taxon>
        <taxon>Pseudomonadati</taxon>
        <taxon>Pseudomonadota</taxon>
        <taxon>Alphaproteobacteria</taxon>
        <taxon>Hyphomicrobiales</taxon>
        <taxon>Nitrobacteraceae</taxon>
        <taxon>Bradyrhizobium</taxon>
    </lineage>
</organism>